<evidence type="ECO:0000313" key="2">
    <source>
        <dbReference type="Proteomes" id="UP000030653"/>
    </source>
</evidence>
<protein>
    <submittedName>
        <fullName evidence="1">Uncharacterized protein</fullName>
    </submittedName>
</protein>
<sequence>MQRSGIDTATRLYHLPTSCTFLAAVHYAAEYADGKTKYSHENTGDPMPTDYEVTLLKAYAARIIRRHALVMMDNGHEIQAALRPARMVVELKLAPEMRRRRIWWSPLEATQLE</sequence>
<name>M5GFH4_DACPD</name>
<dbReference type="RefSeq" id="XP_040631032.1">
    <property type="nucleotide sequence ID" value="XM_040772069.1"/>
</dbReference>
<reference evidence="1 2" key="1">
    <citation type="journal article" date="2012" name="Science">
        <title>The Paleozoic origin of enzymatic lignin decomposition reconstructed from 31 fungal genomes.</title>
        <authorList>
            <person name="Floudas D."/>
            <person name="Binder M."/>
            <person name="Riley R."/>
            <person name="Barry K."/>
            <person name="Blanchette R.A."/>
            <person name="Henrissat B."/>
            <person name="Martinez A.T."/>
            <person name="Otillar R."/>
            <person name="Spatafora J.W."/>
            <person name="Yadav J.S."/>
            <person name="Aerts A."/>
            <person name="Benoit I."/>
            <person name="Boyd A."/>
            <person name="Carlson A."/>
            <person name="Copeland A."/>
            <person name="Coutinho P.M."/>
            <person name="de Vries R.P."/>
            <person name="Ferreira P."/>
            <person name="Findley K."/>
            <person name="Foster B."/>
            <person name="Gaskell J."/>
            <person name="Glotzer D."/>
            <person name="Gorecki P."/>
            <person name="Heitman J."/>
            <person name="Hesse C."/>
            <person name="Hori C."/>
            <person name="Igarashi K."/>
            <person name="Jurgens J.A."/>
            <person name="Kallen N."/>
            <person name="Kersten P."/>
            <person name="Kohler A."/>
            <person name="Kuees U."/>
            <person name="Kumar T.K.A."/>
            <person name="Kuo A."/>
            <person name="LaButti K."/>
            <person name="Larrondo L.F."/>
            <person name="Lindquist E."/>
            <person name="Ling A."/>
            <person name="Lombard V."/>
            <person name="Lucas S."/>
            <person name="Lundell T."/>
            <person name="Martin R."/>
            <person name="McLaughlin D.J."/>
            <person name="Morgenstern I."/>
            <person name="Morin E."/>
            <person name="Murat C."/>
            <person name="Nagy L.G."/>
            <person name="Nolan M."/>
            <person name="Ohm R.A."/>
            <person name="Patyshakuliyeva A."/>
            <person name="Rokas A."/>
            <person name="Ruiz-Duenas F.J."/>
            <person name="Sabat G."/>
            <person name="Salamov A."/>
            <person name="Samejima M."/>
            <person name="Schmutz J."/>
            <person name="Slot J.C."/>
            <person name="St John F."/>
            <person name="Stenlid J."/>
            <person name="Sun H."/>
            <person name="Sun S."/>
            <person name="Syed K."/>
            <person name="Tsang A."/>
            <person name="Wiebenga A."/>
            <person name="Young D."/>
            <person name="Pisabarro A."/>
            <person name="Eastwood D.C."/>
            <person name="Martin F."/>
            <person name="Cullen D."/>
            <person name="Grigoriev I.V."/>
            <person name="Hibbett D.S."/>
        </authorList>
    </citation>
    <scope>NUCLEOTIDE SEQUENCE [LARGE SCALE GENOMIC DNA]</scope>
    <source>
        <strain evidence="1 2">DJM-731 SS1</strain>
    </source>
</reference>
<dbReference type="Proteomes" id="UP000030653">
    <property type="component" value="Unassembled WGS sequence"/>
</dbReference>
<accession>M5GFH4</accession>
<dbReference type="EMBL" id="JH795858">
    <property type="protein sequence ID" value="EJU04138.1"/>
    <property type="molecule type" value="Genomic_DNA"/>
</dbReference>
<dbReference type="GeneID" id="63687131"/>
<gene>
    <name evidence="1" type="ORF">DACRYDRAFT_20763</name>
</gene>
<keyword evidence="2" id="KW-1185">Reference proteome</keyword>
<evidence type="ECO:0000313" key="1">
    <source>
        <dbReference type="EMBL" id="EJU04138.1"/>
    </source>
</evidence>
<dbReference type="HOGENOM" id="CLU_2133420_0_0_1"/>
<organism evidence="1 2">
    <name type="scientific">Dacryopinax primogenitus (strain DJM 731)</name>
    <name type="common">Brown rot fungus</name>
    <dbReference type="NCBI Taxonomy" id="1858805"/>
    <lineage>
        <taxon>Eukaryota</taxon>
        <taxon>Fungi</taxon>
        <taxon>Dikarya</taxon>
        <taxon>Basidiomycota</taxon>
        <taxon>Agaricomycotina</taxon>
        <taxon>Dacrymycetes</taxon>
        <taxon>Dacrymycetales</taxon>
        <taxon>Dacrymycetaceae</taxon>
        <taxon>Dacryopinax</taxon>
    </lineage>
</organism>
<proteinExistence type="predicted"/>
<dbReference type="AlphaFoldDB" id="M5GFH4"/>